<name>C6TBA2_SOYBN</name>
<dbReference type="EMBL" id="BT094803">
    <property type="protein sequence ID" value="ACU19104.1"/>
    <property type="molecule type" value="mRNA"/>
</dbReference>
<proteinExistence type="evidence at transcript level"/>
<accession>C6TBA2</accession>
<sequence length="90" mass="9606">MVVKMQIPLKATLNIKEACPMKSAIEKTQFRTQYSGGRILAGVGSCLSFPKKSADSQTGPRTSNFAISASVGAGETSSICCYIIESIMLR</sequence>
<reference evidence="1" key="1">
    <citation type="submission" date="2009-08" db="EMBL/GenBank/DDBJ databases">
        <authorList>
            <person name="Cheung F."/>
            <person name="Xiao Y."/>
            <person name="Chan A."/>
            <person name="Moskal W."/>
            <person name="Town C.D."/>
        </authorList>
    </citation>
    <scope>NUCLEOTIDE SEQUENCE</scope>
</reference>
<dbReference type="AlphaFoldDB" id="C6TBA2"/>
<evidence type="ECO:0000313" key="1">
    <source>
        <dbReference type="EMBL" id="ACU19104.1"/>
    </source>
</evidence>
<organism evidence="1">
    <name type="scientific">Glycine max</name>
    <name type="common">Soybean</name>
    <name type="synonym">Glycine hispida</name>
    <dbReference type="NCBI Taxonomy" id="3847"/>
    <lineage>
        <taxon>Eukaryota</taxon>
        <taxon>Viridiplantae</taxon>
        <taxon>Streptophyta</taxon>
        <taxon>Embryophyta</taxon>
        <taxon>Tracheophyta</taxon>
        <taxon>Spermatophyta</taxon>
        <taxon>Magnoliopsida</taxon>
        <taxon>eudicotyledons</taxon>
        <taxon>Gunneridae</taxon>
        <taxon>Pentapetalae</taxon>
        <taxon>rosids</taxon>
        <taxon>fabids</taxon>
        <taxon>Fabales</taxon>
        <taxon>Fabaceae</taxon>
        <taxon>Papilionoideae</taxon>
        <taxon>50 kb inversion clade</taxon>
        <taxon>NPAAA clade</taxon>
        <taxon>indigoferoid/millettioid clade</taxon>
        <taxon>Phaseoleae</taxon>
        <taxon>Glycine</taxon>
        <taxon>Glycine subgen. Soja</taxon>
    </lineage>
</organism>
<protein>
    <submittedName>
        <fullName evidence="1">Uncharacterized protein</fullName>
    </submittedName>
</protein>